<evidence type="ECO:0000313" key="5">
    <source>
        <dbReference type="EMBL" id="GAC14217.1"/>
    </source>
</evidence>
<dbReference type="InterPro" id="IPR029045">
    <property type="entry name" value="ClpP/crotonase-like_dom_sf"/>
</dbReference>
<evidence type="ECO:0000256" key="3">
    <source>
        <dbReference type="ARBA" id="ARBA00022801"/>
    </source>
</evidence>
<name>K6Y7M5_9ALTE</name>
<dbReference type="Gene3D" id="3.90.226.10">
    <property type="entry name" value="2-enoyl-CoA Hydratase, Chain A, domain 1"/>
    <property type="match status" value="1"/>
</dbReference>
<dbReference type="SUPFAM" id="SSF52096">
    <property type="entry name" value="ClpP/crotonase"/>
    <property type="match status" value="1"/>
</dbReference>
<organism evidence="5 6">
    <name type="scientific">Aliiglaciecola lipolytica E3</name>
    <dbReference type="NCBI Taxonomy" id="1127673"/>
    <lineage>
        <taxon>Bacteria</taxon>
        <taxon>Pseudomonadati</taxon>
        <taxon>Pseudomonadota</taxon>
        <taxon>Gammaproteobacteria</taxon>
        <taxon>Alteromonadales</taxon>
        <taxon>Alteromonadaceae</taxon>
        <taxon>Aliiglaciecola</taxon>
    </lineage>
</organism>
<keyword evidence="5" id="KW-0456">Lyase</keyword>
<dbReference type="CDD" id="cd06558">
    <property type="entry name" value="crotonase-like"/>
    <property type="match status" value="1"/>
</dbReference>
<dbReference type="Proteomes" id="UP000006334">
    <property type="component" value="Unassembled WGS sequence"/>
</dbReference>
<comment type="caution">
    <text evidence="5">The sequence shown here is derived from an EMBL/GenBank/DDBJ whole genome shotgun (WGS) entry which is preliminary data.</text>
</comment>
<dbReference type="GO" id="GO:0003860">
    <property type="term" value="F:3-hydroxyisobutyryl-CoA hydrolase activity"/>
    <property type="evidence" value="ECO:0007669"/>
    <property type="project" value="UniProtKB-EC"/>
</dbReference>
<dbReference type="NCBIfam" id="NF004127">
    <property type="entry name" value="PRK05617.1"/>
    <property type="match status" value="1"/>
</dbReference>
<dbReference type="Pfam" id="PF16113">
    <property type="entry name" value="ECH_2"/>
    <property type="match status" value="1"/>
</dbReference>
<feature type="domain" description="Enoyl-CoA hydratase/isomerase" evidence="4">
    <location>
        <begin position="18"/>
        <end position="366"/>
    </location>
</feature>
<dbReference type="AlphaFoldDB" id="K6Y7M5"/>
<gene>
    <name evidence="5" type="primary">paaG</name>
    <name evidence="5" type="ORF">GLIP_1583</name>
</gene>
<dbReference type="STRING" id="1127673.GLIP_1583"/>
<dbReference type="InterPro" id="IPR045004">
    <property type="entry name" value="ECH_dom"/>
</dbReference>
<evidence type="ECO:0000256" key="2">
    <source>
        <dbReference type="ARBA" id="ARBA00011915"/>
    </source>
</evidence>
<dbReference type="PANTHER" id="PTHR43176:SF3">
    <property type="entry name" value="3-HYDROXYISOBUTYRYL-COA HYDROLASE, MITOCHONDRIAL"/>
    <property type="match status" value="1"/>
</dbReference>
<reference evidence="5 6" key="1">
    <citation type="journal article" date="2017" name="Antonie Van Leeuwenhoek">
        <title>Rhizobium rhizosphaerae sp. nov., a novel species isolated from rice rhizosphere.</title>
        <authorList>
            <person name="Zhao J.J."/>
            <person name="Zhang J."/>
            <person name="Zhang R.J."/>
            <person name="Zhang C.W."/>
            <person name="Yin H.Q."/>
            <person name="Zhang X.X."/>
        </authorList>
    </citation>
    <scope>NUCLEOTIDE SEQUENCE [LARGE SCALE GENOMIC DNA]</scope>
    <source>
        <strain evidence="5 6">E3</strain>
    </source>
</reference>
<dbReference type="OrthoDB" id="9790967at2"/>
<dbReference type="GO" id="GO:0005829">
    <property type="term" value="C:cytosol"/>
    <property type="evidence" value="ECO:0007669"/>
    <property type="project" value="TreeGrafter"/>
</dbReference>
<evidence type="ECO:0000313" key="6">
    <source>
        <dbReference type="Proteomes" id="UP000006334"/>
    </source>
</evidence>
<keyword evidence="3" id="KW-0378">Hydrolase</keyword>
<dbReference type="GO" id="GO:0006574">
    <property type="term" value="P:L-valine catabolic process"/>
    <property type="evidence" value="ECO:0007669"/>
    <property type="project" value="TreeGrafter"/>
</dbReference>
<protein>
    <recommendedName>
        <fullName evidence="2">3-hydroxyisobutyryl-CoA hydrolase</fullName>
        <ecNumber evidence="2">3.1.2.4</ecNumber>
    </recommendedName>
</protein>
<dbReference type="PANTHER" id="PTHR43176">
    <property type="entry name" value="3-HYDROXYISOBUTYRYL-COA HYDROLASE-RELATED"/>
    <property type="match status" value="1"/>
</dbReference>
<evidence type="ECO:0000259" key="4">
    <source>
        <dbReference type="Pfam" id="PF16113"/>
    </source>
</evidence>
<dbReference type="EMBL" id="BAEN01000035">
    <property type="protein sequence ID" value="GAC14217.1"/>
    <property type="molecule type" value="Genomic_DNA"/>
</dbReference>
<dbReference type="InterPro" id="IPR032259">
    <property type="entry name" value="HIBYL-CoA-H"/>
</dbReference>
<comment type="catalytic activity">
    <reaction evidence="1">
        <text>3-hydroxy-2-methylpropanoyl-CoA + H2O = 3-hydroxy-2-methylpropanoate + CoA + H(+)</text>
        <dbReference type="Rhea" id="RHEA:20888"/>
        <dbReference type="ChEBI" id="CHEBI:11805"/>
        <dbReference type="ChEBI" id="CHEBI:15377"/>
        <dbReference type="ChEBI" id="CHEBI:15378"/>
        <dbReference type="ChEBI" id="CHEBI:57287"/>
        <dbReference type="ChEBI" id="CHEBI:57340"/>
        <dbReference type="EC" id="3.1.2.4"/>
    </reaction>
</comment>
<keyword evidence="6" id="KW-1185">Reference proteome</keyword>
<sequence length="380" mass="42548">MSSPVLFDIQPCENNKFIGIATLNKQDALNAIDLEMVNLLLLQLQAWQQNDEIAVVMIDSRGDKAFCAGGDVVAMYRAMSESAGDRAKGHQQSNITIPNLLETFFSQEYRLDYLIHTFTKPILLWGNGIIMGGGLGLMAGASHRIVTESSRIAMPEASIGLYPDVGGSWFLNKMPAGVGRFLGITGASIDCHDAIYANLADHIIDHADKLDLLRKMKSVSWTQSHQQNADLLHNLCKQFSQAEREGNLQNHREMLADIDKNENVSTYIEALQNIDSTGDKWLKKAQSSLTYSSPITMHLVFEQLRRGRELSLAECFKMELIMSCRCATYGEFQEGVRALLIDKDRNPNWAFSSTSDVDKQTIEQFFESPWAQNAHPLRDL</sequence>
<dbReference type="GO" id="GO:0016829">
    <property type="term" value="F:lyase activity"/>
    <property type="evidence" value="ECO:0007669"/>
    <property type="project" value="UniProtKB-KW"/>
</dbReference>
<dbReference type="RefSeq" id="WP_008844033.1">
    <property type="nucleotide sequence ID" value="NZ_BAEN01000035.1"/>
</dbReference>
<dbReference type="eggNOG" id="COG1024">
    <property type="taxonomic scope" value="Bacteria"/>
</dbReference>
<proteinExistence type="predicted"/>
<evidence type="ECO:0000256" key="1">
    <source>
        <dbReference type="ARBA" id="ARBA00001709"/>
    </source>
</evidence>
<dbReference type="EC" id="3.1.2.4" evidence="2"/>
<accession>K6Y7M5</accession>